<dbReference type="EMBL" id="QRZM01000001">
    <property type="protein sequence ID" value="RGV78644.1"/>
    <property type="molecule type" value="Genomic_DNA"/>
</dbReference>
<keyword evidence="6" id="KW-0456">Lyase</keyword>
<name>A0A412ZEQ2_9FIRM</name>
<dbReference type="RefSeq" id="WP_002570214.1">
    <property type="nucleotide sequence ID" value="NZ_CAUHGS010000006.1"/>
</dbReference>
<evidence type="ECO:0000256" key="5">
    <source>
        <dbReference type="ARBA" id="ARBA00023014"/>
    </source>
</evidence>
<dbReference type="PANTHER" id="PTHR43351:SF2">
    <property type="entry name" value="L(+)-TARTRATE DEHYDRATASE SUBUNIT BETA-RELATED"/>
    <property type="match status" value="1"/>
</dbReference>
<dbReference type="AlphaFoldDB" id="A0A412ZEQ2"/>
<dbReference type="PANTHER" id="PTHR43351">
    <property type="entry name" value="L(+)-TARTRATE DEHYDRATASE SUBUNIT BETA"/>
    <property type="match status" value="1"/>
</dbReference>
<dbReference type="GO" id="GO:0016829">
    <property type="term" value="F:lyase activity"/>
    <property type="evidence" value="ECO:0007669"/>
    <property type="project" value="UniProtKB-KW"/>
</dbReference>
<keyword evidence="5" id="KW-0411">Iron-sulfur</keyword>
<dbReference type="GO" id="GO:0051539">
    <property type="term" value="F:4 iron, 4 sulfur cluster binding"/>
    <property type="evidence" value="ECO:0007669"/>
    <property type="project" value="UniProtKB-KW"/>
</dbReference>
<evidence type="ECO:0000256" key="3">
    <source>
        <dbReference type="ARBA" id="ARBA00022723"/>
    </source>
</evidence>
<keyword evidence="4" id="KW-0408">Iron</keyword>
<dbReference type="GO" id="GO:0046872">
    <property type="term" value="F:metal ion binding"/>
    <property type="evidence" value="ECO:0007669"/>
    <property type="project" value="UniProtKB-KW"/>
</dbReference>
<keyword evidence="3" id="KW-0479">Metal-binding</keyword>
<dbReference type="Pfam" id="PF05681">
    <property type="entry name" value="Fumerase"/>
    <property type="match status" value="1"/>
</dbReference>
<evidence type="ECO:0000313" key="8">
    <source>
        <dbReference type="EMBL" id="RGV78644.1"/>
    </source>
</evidence>
<evidence type="ECO:0000256" key="4">
    <source>
        <dbReference type="ARBA" id="ARBA00023004"/>
    </source>
</evidence>
<evidence type="ECO:0000256" key="1">
    <source>
        <dbReference type="ARBA" id="ARBA00008876"/>
    </source>
</evidence>
<protein>
    <submittedName>
        <fullName evidence="8">Fumarate hydratase</fullName>
    </submittedName>
</protein>
<evidence type="ECO:0000259" key="7">
    <source>
        <dbReference type="Pfam" id="PF05681"/>
    </source>
</evidence>
<accession>A0A412ZEQ2</accession>
<keyword evidence="2" id="KW-0004">4Fe-4S</keyword>
<evidence type="ECO:0000256" key="2">
    <source>
        <dbReference type="ARBA" id="ARBA00022485"/>
    </source>
</evidence>
<comment type="caution">
    <text evidence="8">The sequence shown here is derived from an EMBL/GenBank/DDBJ whole genome shotgun (WGS) entry which is preliminary data.</text>
</comment>
<sequence length="291" mass="31963">MILLEKVTQDVARAVVNASSHWRKDQVTCWKQACEKETIPHAKWAMENFIKNAEAADKHHSALCDDTGTPHPFLEIGDDAVLPAGFLSAMEEGIRKGLNDLPARPMGVRGNELERISQCQGLYDEPGMLKPAPTQIRRIAGSKIRLTILMLGGGPEIRSKTQALFHMHSLDHVVEEMIEWAIPQVEALGCQPCTLSFGLGRTAFEASSLSLEAMKEGCYDVQSELEKRITDAVNSRGIGPIGLGGASSVLATFIKIGNMRASGFRVVSMRPNCCMEIRKASCEWETENENV</sequence>
<evidence type="ECO:0000256" key="6">
    <source>
        <dbReference type="ARBA" id="ARBA00023239"/>
    </source>
</evidence>
<proteinExistence type="inferred from homology"/>
<organism evidence="8 9">
    <name type="scientific">Enterocloster bolteae</name>
    <dbReference type="NCBI Taxonomy" id="208479"/>
    <lineage>
        <taxon>Bacteria</taxon>
        <taxon>Bacillati</taxon>
        <taxon>Bacillota</taxon>
        <taxon>Clostridia</taxon>
        <taxon>Lachnospirales</taxon>
        <taxon>Lachnospiraceae</taxon>
        <taxon>Enterocloster</taxon>
    </lineage>
</organism>
<reference evidence="8 9" key="1">
    <citation type="submission" date="2018-08" db="EMBL/GenBank/DDBJ databases">
        <title>A genome reference for cultivated species of the human gut microbiota.</title>
        <authorList>
            <person name="Zou Y."/>
            <person name="Xue W."/>
            <person name="Luo G."/>
        </authorList>
    </citation>
    <scope>NUCLEOTIDE SEQUENCE [LARGE SCALE GENOMIC DNA]</scope>
    <source>
        <strain evidence="8 9">AF14-18</strain>
    </source>
</reference>
<dbReference type="Proteomes" id="UP000284543">
    <property type="component" value="Unassembled WGS sequence"/>
</dbReference>
<dbReference type="InterPro" id="IPR004646">
    <property type="entry name" value="Fe-S_hydro-lyase_TtdA-typ_cat"/>
</dbReference>
<feature type="domain" description="Fe-S hydro-lyase tartrate dehydratase alpha-type catalytic" evidence="7">
    <location>
        <begin position="9"/>
        <end position="280"/>
    </location>
</feature>
<evidence type="ECO:0000313" key="9">
    <source>
        <dbReference type="Proteomes" id="UP000284543"/>
    </source>
</evidence>
<comment type="similarity">
    <text evidence="1">Belongs to the class-I fumarase family.</text>
</comment>
<gene>
    <name evidence="8" type="ORF">DWW02_02625</name>
</gene>